<keyword evidence="4" id="KW-1003">Cell membrane</keyword>
<evidence type="ECO:0000256" key="7">
    <source>
        <dbReference type="ARBA" id="ARBA00023136"/>
    </source>
</evidence>
<evidence type="ECO:0000256" key="1">
    <source>
        <dbReference type="ARBA" id="ARBA00003156"/>
    </source>
</evidence>
<evidence type="ECO:0000256" key="9">
    <source>
        <dbReference type="ARBA" id="ARBA00023170"/>
    </source>
</evidence>
<reference evidence="12" key="1">
    <citation type="journal article" date="2014" name="Insect Biochem. Mol. Biol.">
        <title>An insight into the sialome of the frog biting fly, Corethrella appendiculata.</title>
        <authorList>
            <person name="Ribeiro J.M.C."/>
            <person name="Chagas A.C."/>
            <person name="Pham V.M."/>
            <person name="Lounibos L.P."/>
            <person name="Calvo E."/>
        </authorList>
    </citation>
    <scope>NUCLEOTIDE SEQUENCE</scope>
    <source>
        <tissue evidence="12">Salivary glands</tissue>
    </source>
</reference>
<evidence type="ECO:0000256" key="4">
    <source>
        <dbReference type="ARBA" id="ARBA00022475"/>
    </source>
</evidence>
<dbReference type="EMBL" id="GANO01002329">
    <property type="protein sequence ID" value="JAB57542.1"/>
    <property type="molecule type" value="mRNA"/>
</dbReference>
<comment type="similarity">
    <text evidence="3">Belongs to the CD36 family.</text>
</comment>
<dbReference type="PRINTS" id="PR01609">
    <property type="entry name" value="CD36FAMILY"/>
</dbReference>
<proteinExistence type="evidence at transcript level"/>
<dbReference type="GO" id="GO:0005044">
    <property type="term" value="F:scavenger receptor activity"/>
    <property type="evidence" value="ECO:0007669"/>
    <property type="project" value="TreeGrafter"/>
</dbReference>
<dbReference type="AlphaFoldDB" id="U5EUH2"/>
<comment type="function">
    <text evidence="1">Plays an olfactory role that is not restricted to pheromone sensitivity.</text>
</comment>
<dbReference type="PANTHER" id="PTHR11923">
    <property type="entry name" value="SCAVENGER RECEPTOR CLASS B TYPE-1 SR-B1"/>
    <property type="match status" value="1"/>
</dbReference>
<dbReference type="InterPro" id="IPR005428">
    <property type="entry name" value="CD36/SCARB1/SNMP1"/>
</dbReference>
<evidence type="ECO:0000313" key="12">
    <source>
        <dbReference type="EMBL" id="JAB57542.1"/>
    </source>
</evidence>
<keyword evidence="6 11" id="KW-1133">Transmembrane helix</keyword>
<dbReference type="GO" id="GO:0005886">
    <property type="term" value="C:plasma membrane"/>
    <property type="evidence" value="ECO:0007669"/>
    <property type="project" value="UniProtKB-SubCell"/>
</dbReference>
<keyword evidence="5 11" id="KW-0812">Transmembrane</keyword>
<dbReference type="PANTHER" id="PTHR11923:SF93">
    <property type="entry name" value="GH07959P-RELATED"/>
    <property type="match status" value="1"/>
</dbReference>
<feature type="transmembrane region" description="Helical" evidence="11">
    <location>
        <begin position="446"/>
        <end position="468"/>
    </location>
</feature>
<accession>U5EUH2</accession>
<keyword evidence="7 11" id="KW-0472">Membrane</keyword>
<dbReference type="InterPro" id="IPR002159">
    <property type="entry name" value="CD36_fam"/>
</dbReference>
<keyword evidence="10" id="KW-0325">Glycoprotein</keyword>
<dbReference type="GO" id="GO:0005737">
    <property type="term" value="C:cytoplasm"/>
    <property type="evidence" value="ECO:0007669"/>
    <property type="project" value="TreeGrafter"/>
</dbReference>
<sequence>MVLNTNKELCSIRCTLITFGAILTSTGLVLAIFWEMIFESILYSELKLTPTSKSYEPWKQPPMPLSLDIYLFNWTNPEDIRDNETKPVLEELGPYRFTEIPDKVDIVWNRDNSTVSYRKKSLFYFDEVGSVGSLDDEITSINVVALSATARAKHWNYVGKKSVSIGLKLYEQDIHVTKTARELLFEGYEDMMVLMGKEIFKADEVPFDRVGWFYMRNNTPDLIGHYNVHTGEEDITKIGTMQFWNYASRTNFFDSYCGMINGSAGEFYPPHQQKDVPVQFFSPDMCRTLPFDFEQEVEVEGVLGYKYTGGARTVDNGSLYPENSCFYPGENVPSGVLNISSCRFGTPVFMSFPHFYNADPYYVNQVDGLNPTKEKHEFSLTLEPYTGIALDVAARFQLNVLIQPDTHISLYEDVQKIFLPVLWFEQRVTMTKDVADEISVALSVPIYGQMIGVVILIIGLSLIFLYLFKKILCLQQRRIKDVEESVKFQPNVIDKKNQIAIKEMNPSNGCKLKFEGLPLIDENDQSSYDVKLNTEI</sequence>
<evidence type="ECO:0000256" key="3">
    <source>
        <dbReference type="ARBA" id="ARBA00010532"/>
    </source>
</evidence>
<protein>
    <submittedName>
        <fullName evidence="12">Putative plasma membrane glycoprotein cd36</fullName>
    </submittedName>
</protein>
<keyword evidence="9" id="KW-0675">Receptor</keyword>
<organism evidence="12">
    <name type="scientific">Corethrella appendiculata</name>
    <dbReference type="NCBI Taxonomy" id="1370023"/>
    <lineage>
        <taxon>Eukaryota</taxon>
        <taxon>Metazoa</taxon>
        <taxon>Ecdysozoa</taxon>
        <taxon>Arthropoda</taxon>
        <taxon>Hexapoda</taxon>
        <taxon>Insecta</taxon>
        <taxon>Pterygota</taxon>
        <taxon>Neoptera</taxon>
        <taxon>Endopterygota</taxon>
        <taxon>Diptera</taxon>
        <taxon>Nematocera</taxon>
        <taxon>Culicoidea</taxon>
        <taxon>Chaoboridae</taxon>
        <taxon>Corethrella</taxon>
    </lineage>
</organism>
<evidence type="ECO:0000256" key="10">
    <source>
        <dbReference type="ARBA" id="ARBA00023180"/>
    </source>
</evidence>
<evidence type="ECO:0000256" key="11">
    <source>
        <dbReference type="SAM" id="Phobius"/>
    </source>
</evidence>
<evidence type="ECO:0000256" key="8">
    <source>
        <dbReference type="ARBA" id="ARBA00023157"/>
    </source>
</evidence>
<evidence type="ECO:0000256" key="6">
    <source>
        <dbReference type="ARBA" id="ARBA00022989"/>
    </source>
</evidence>
<feature type="transmembrane region" description="Helical" evidence="11">
    <location>
        <begin position="12"/>
        <end position="34"/>
    </location>
</feature>
<keyword evidence="8" id="KW-1015">Disulfide bond</keyword>
<dbReference type="Pfam" id="PF01130">
    <property type="entry name" value="CD36"/>
    <property type="match status" value="1"/>
</dbReference>
<name>U5EUH2_9DIPT</name>
<evidence type="ECO:0000256" key="5">
    <source>
        <dbReference type="ARBA" id="ARBA00022692"/>
    </source>
</evidence>
<evidence type="ECO:0000256" key="2">
    <source>
        <dbReference type="ARBA" id="ARBA00004651"/>
    </source>
</evidence>
<dbReference type="PRINTS" id="PR01610">
    <property type="entry name" value="CD36ANTIGEN"/>
</dbReference>
<comment type="subcellular location">
    <subcellularLocation>
        <location evidence="2">Cell membrane</location>
        <topology evidence="2">Multi-pass membrane protein</topology>
    </subcellularLocation>
</comment>